<keyword evidence="11" id="KW-1185">Reference proteome</keyword>
<comment type="catalytic activity">
    <reaction evidence="6">
        <text>S-adenosyl 3-(methylsulfanyl)propylamine + spermidine = thermospermine + S-methyl-5'-thioadenosine + H(+)</text>
        <dbReference type="Rhea" id="RHEA:30515"/>
        <dbReference type="ChEBI" id="CHEBI:15378"/>
        <dbReference type="ChEBI" id="CHEBI:17509"/>
        <dbReference type="ChEBI" id="CHEBI:57443"/>
        <dbReference type="ChEBI" id="CHEBI:57834"/>
        <dbReference type="ChEBI" id="CHEBI:59903"/>
        <dbReference type="EC" id="2.5.1.79"/>
    </reaction>
</comment>
<comment type="caution">
    <text evidence="7">Lacks conserved residue(s) required for the propagation of feature annotation.</text>
</comment>
<dbReference type="GeneID" id="68865478"/>
<evidence type="ECO:0000256" key="6">
    <source>
        <dbReference type="ARBA" id="ARBA00048874"/>
    </source>
</evidence>
<keyword evidence="3 7" id="KW-0808">Transferase</keyword>
<organism evidence="10 11">
    <name type="scientific">Saccharolobus caldissimus</name>
    <dbReference type="NCBI Taxonomy" id="1702097"/>
    <lineage>
        <taxon>Archaea</taxon>
        <taxon>Thermoproteota</taxon>
        <taxon>Thermoprotei</taxon>
        <taxon>Sulfolobales</taxon>
        <taxon>Sulfolobaceae</taxon>
        <taxon>Saccharolobus</taxon>
    </lineage>
</organism>
<evidence type="ECO:0000313" key="10">
    <source>
        <dbReference type="EMBL" id="BDB97723.1"/>
    </source>
</evidence>
<dbReference type="PROSITE" id="PS51006">
    <property type="entry name" value="PABS_2"/>
    <property type="match status" value="1"/>
</dbReference>
<feature type="active site" description="Proton acceptor" evidence="7 8">
    <location>
        <position position="158"/>
    </location>
</feature>
<evidence type="ECO:0000256" key="8">
    <source>
        <dbReference type="PROSITE-ProRule" id="PRU00354"/>
    </source>
</evidence>
<dbReference type="FunFam" id="3.40.50.150:FF:000088">
    <property type="entry name" value="Polyamine aminopropyltransferase"/>
    <property type="match status" value="1"/>
</dbReference>
<evidence type="ECO:0000313" key="11">
    <source>
        <dbReference type="Proteomes" id="UP001319921"/>
    </source>
</evidence>
<keyword evidence="2" id="KW-0963">Cytoplasm</keyword>
<comment type="function">
    <text evidence="7">Catalyzes the irreversible transfer of a propylamine group from the amino donor S-adenosylmethioninamine (decarboxy-AdoMet) to putrescine (1,4-diaminobutane) to yield spermidine.</text>
</comment>
<dbReference type="GO" id="GO:0010487">
    <property type="term" value="F:thermospermine synthase activity"/>
    <property type="evidence" value="ECO:0007669"/>
    <property type="project" value="UniProtKB-EC"/>
</dbReference>
<dbReference type="Gene3D" id="3.40.50.150">
    <property type="entry name" value="Vaccinia Virus protein VP39"/>
    <property type="match status" value="1"/>
</dbReference>
<dbReference type="InterPro" id="IPR030373">
    <property type="entry name" value="PABS_CS"/>
</dbReference>
<feature type="binding site" evidence="7">
    <location>
        <position position="33"/>
    </location>
    <ligand>
        <name>S-methyl-5'-thioadenosine</name>
        <dbReference type="ChEBI" id="CHEBI:17509"/>
    </ligand>
</feature>
<dbReference type="HAMAP" id="MF_00198">
    <property type="entry name" value="Spermidine_synth"/>
    <property type="match status" value="1"/>
</dbReference>
<dbReference type="PROSITE" id="PS01330">
    <property type="entry name" value="PABS_1"/>
    <property type="match status" value="1"/>
</dbReference>
<evidence type="ECO:0000259" key="9">
    <source>
        <dbReference type="PROSITE" id="PS51006"/>
    </source>
</evidence>
<evidence type="ECO:0000256" key="4">
    <source>
        <dbReference type="ARBA" id="ARBA00023066"/>
    </source>
</evidence>
<feature type="binding site" evidence="7">
    <location>
        <position position="108"/>
    </location>
    <ligand>
        <name>S-methyl-5'-thioadenosine</name>
        <dbReference type="ChEBI" id="CHEBI:17509"/>
    </ligand>
</feature>
<sequence length="300" mass="34854">MLGWHWLIEWQTPYEFHGHLIDKVLAEEKSSYQHIMLVEFKRFGKGLIIDGKVQSTLYDEHIYHELLVHPLLLSLDNPSNILILGGGEGATLREVLKHKSVRRVTMVDIDEKVINFAKKYLHEWHQGAFEDSRTKLIIGDGYKFVEETNEKYDAIILDLTDPIKDSTSYKLYTKEFYEKLKRILNNNGGIATQATSPSFSLEVYVTIYNTVKEVFKRASASYTYMASFDGLWGFVYGGVSPESLSKDEIDERIRQRIAGKLRYYDGYSHQISFSLPKYIRQEFERINKISTEKEPIYVPA</sequence>
<comment type="pathway">
    <text evidence="7">Amine and polyamine biosynthesis; spermidine biosynthesis; spermidine from putrescine: step 1/1.</text>
</comment>
<feature type="domain" description="PABS" evidence="9">
    <location>
        <begin position="4"/>
        <end position="239"/>
    </location>
</feature>
<gene>
    <name evidence="7" type="primary">speE</name>
    <name evidence="10" type="ORF">SACC_07400</name>
</gene>
<evidence type="ECO:0000256" key="3">
    <source>
        <dbReference type="ARBA" id="ARBA00022679"/>
    </source>
</evidence>
<dbReference type="PANTHER" id="PTHR43317">
    <property type="entry name" value="THERMOSPERMINE SYNTHASE ACAULIS5"/>
    <property type="match status" value="1"/>
</dbReference>
<dbReference type="Proteomes" id="UP001319921">
    <property type="component" value="Chromosome"/>
</dbReference>
<evidence type="ECO:0000256" key="1">
    <source>
        <dbReference type="ARBA" id="ARBA00007867"/>
    </source>
</evidence>
<feature type="binding site" evidence="7">
    <location>
        <begin position="140"/>
        <end position="141"/>
    </location>
    <ligand>
        <name>S-methyl-5'-thioadenosine</name>
        <dbReference type="ChEBI" id="CHEBI:17509"/>
    </ligand>
</feature>
<dbReference type="EMBL" id="AP025226">
    <property type="protein sequence ID" value="BDB97723.1"/>
    <property type="molecule type" value="Genomic_DNA"/>
</dbReference>
<feature type="binding site" evidence="7">
    <location>
        <position position="88"/>
    </location>
    <ligand>
        <name>spermidine</name>
        <dbReference type="ChEBI" id="CHEBI:57834"/>
    </ligand>
</feature>
<dbReference type="AlphaFoldDB" id="A0AAQ4CPJ2"/>
<comment type="catalytic activity">
    <reaction evidence="7">
        <text>S-adenosyl 3-(methylsulfanyl)propylamine + putrescine = S-methyl-5'-thioadenosine + spermidine + H(+)</text>
        <dbReference type="Rhea" id="RHEA:12721"/>
        <dbReference type="ChEBI" id="CHEBI:15378"/>
        <dbReference type="ChEBI" id="CHEBI:17509"/>
        <dbReference type="ChEBI" id="CHEBI:57443"/>
        <dbReference type="ChEBI" id="CHEBI:57834"/>
        <dbReference type="ChEBI" id="CHEBI:326268"/>
        <dbReference type="EC" id="2.5.1.16"/>
    </reaction>
</comment>
<evidence type="ECO:0000256" key="5">
    <source>
        <dbReference type="ARBA" id="ARBA00023115"/>
    </source>
</evidence>
<dbReference type="Pfam" id="PF01564">
    <property type="entry name" value="Spermine_synth"/>
    <property type="match status" value="1"/>
</dbReference>
<dbReference type="GO" id="GO:0008295">
    <property type="term" value="P:spermidine biosynthetic process"/>
    <property type="evidence" value="ECO:0007669"/>
    <property type="project" value="UniProtKB-UniRule"/>
</dbReference>
<dbReference type="CDD" id="cd02440">
    <property type="entry name" value="AdoMet_MTases"/>
    <property type="match status" value="1"/>
</dbReference>
<dbReference type="Pfam" id="PF17284">
    <property type="entry name" value="Spermine_synt_N"/>
    <property type="match status" value="1"/>
</dbReference>
<dbReference type="InterPro" id="IPR029063">
    <property type="entry name" value="SAM-dependent_MTases_sf"/>
</dbReference>
<dbReference type="RefSeq" id="WP_229571699.1">
    <property type="nucleotide sequence ID" value="NZ_AP025226.1"/>
</dbReference>
<dbReference type="InterPro" id="IPR030374">
    <property type="entry name" value="PABS"/>
</dbReference>
<evidence type="ECO:0000256" key="2">
    <source>
        <dbReference type="ARBA" id="ARBA00022490"/>
    </source>
</evidence>
<keyword evidence="5 7" id="KW-0620">Polyamine biosynthesis</keyword>
<dbReference type="GO" id="GO:0004766">
    <property type="term" value="F:spermidine synthase activity"/>
    <property type="evidence" value="ECO:0007669"/>
    <property type="project" value="UniProtKB-UniRule"/>
</dbReference>
<protein>
    <recommendedName>
        <fullName evidence="7">Polyamine aminopropyltransferase</fullName>
    </recommendedName>
    <alternativeName>
        <fullName evidence="7">Putrescine aminopropyltransferase</fullName>
        <shortName evidence="7">PAPT</shortName>
    </alternativeName>
    <alternativeName>
        <fullName evidence="7">Spermidine synthase</fullName>
        <shortName evidence="7">SPDS</shortName>
        <shortName evidence="7">SPDSY</shortName>
        <ecNumber evidence="7">2.5.1.16</ecNumber>
    </alternativeName>
</protein>
<dbReference type="InterPro" id="IPR037163">
    <property type="entry name" value="Spermidine_synt_N_sf"/>
</dbReference>
<reference evidence="10 11" key="1">
    <citation type="journal article" date="2022" name="Microbiol. Resour. Announc.">
        <title>Complete Genome Sequence of the Hyperthermophilic and Acidophilic Archaeon Saccharolobus caldissimus Strain HS-3T.</title>
        <authorList>
            <person name="Sakai H.D."/>
            <person name="Kurosawa N."/>
        </authorList>
    </citation>
    <scope>NUCLEOTIDE SEQUENCE [LARGE SCALE GENOMIC DNA]</scope>
    <source>
        <strain evidence="10 11">JCM32116</strain>
    </source>
</reference>
<accession>A0AAQ4CPJ2</accession>
<dbReference type="InterPro" id="IPR001045">
    <property type="entry name" value="Spermi_synthase"/>
</dbReference>
<dbReference type="KEGG" id="scas:SACC_07400"/>
<name>A0AAQ4CPJ2_9CREN</name>
<dbReference type="Gene3D" id="2.30.140.10">
    <property type="entry name" value="Spermidine synthase, tetramerisation domain"/>
    <property type="match status" value="1"/>
</dbReference>
<dbReference type="PANTHER" id="PTHR43317:SF1">
    <property type="entry name" value="THERMOSPERMINE SYNTHASE ACAULIS5"/>
    <property type="match status" value="1"/>
</dbReference>
<feature type="binding site" evidence="7">
    <location>
        <position position="64"/>
    </location>
    <ligand>
        <name>spermidine</name>
        <dbReference type="ChEBI" id="CHEBI:57834"/>
    </ligand>
</feature>
<dbReference type="EC" id="2.5.1.16" evidence="7"/>
<dbReference type="NCBIfam" id="NF002010">
    <property type="entry name" value="PRK00811.1"/>
    <property type="match status" value="1"/>
</dbReference>
<comment type="subunit">
    <text evidence="7">Homodimer or homotetramer.</text>
</comment>
<keyword evidence="4 7" id="KW-0745">Spermidine biosynthesis</keyword>
<comment type="similarity">
    <text evidence="1 7">Belongs to the spermidine/spermine synthase family.</text>
</comment>
<proteinExistence type="inferred from homology"/>
<dbReference type="InterPro" id="IPR035246">
    <property type="entry name" value="Spermidine_synt_N"/>
</dbReference>
<dbReference type="SUPFAM" id="SSF53335">
    <property type="entry name" value="S-adenosyl-L-methionine-dependent methyltransferases"/>
    <property type="match status" value="1"/>
</dbReference>
<evidence type="ECO:0000256" key="7">
    <source>
        <dbReference type="HAMAP-Rule" id="MF_00198"/>
    </source>
</evidence>